<dbReference type="RefSeq" id="WP_231045045.1">
    <property type="nucleotide sequence ID" value="NZ_CP106881.1"/>
</dbReference>
<accession>A0ABY6G7X2</accession>
<feature type="signal peptide" evidence="1">
    <location>
        <begin position="1"/>
        <end position="19"/>
    </location>
</feature>
<evidence type="ECO:0008006" key="4">
    <source>
        <dbReference type="Google" id="ProtNLM"/>
    </source>
</evidence>
<feature type="chain" id="PRO_5046880102" description="DUF4124 domain-containing protein" evidence="1">
    <location>
        <begin position="20"/>
        <end position="174"/>
    </location>
</feature>
<keyword evidence="1" id="KW-0732">Signal</keyword>
<protein>
    <recommendedName>
        <fullName evidence="4">DUF4124 domain-containing protein</fullName>
    </recommendedName>
</protein>
<organism evidence="2 3">
    <name type="scientific">Comamonas endophytica</name>
    <dbReference type="NCBI Taxonomy" id="2949090"/>
    <lineage>
        <taxon>Bacteria</taxon>
        <taxon>Pseudomonadati</taxon>
        <taxon>Pseudomonadota</taxon>
        <taxon>Betaproteobacteria</taxon>
        <taxon>Burkholderiales</taxon>
        <taxon>Comamonadaceae</taxon>
        <taxon>Comamonas</taxon>
    </lineage>
</organism>
<dbReference type="EMBL" id="CP106881">
    <property type="protein sequence ID" value="UYG51151.1"/>
    <property type="molecule type" value="Genomic_DNA"/>
</dbReference>
<sequence length="174" mass="19295">MLRIACGALFFVLAGVAQAQVYRCGSSYSHAPCKGGQVIDTAPVMSDPRGPVTKEIYLCSAAAGSSYWSSAHCAERGWRIERIERVPANMSWEEQVAAARQARESASQALAAPVQRAPQVSAPASPPAKVQCRTLDERVEMLYSMGRAGSRYYDLNWVRHERKKARDQQYRLRC</sequence>
<evidence type="ECO:0000313" key="3">
    <source>
        <dbReference type="Proteomes" id="UP001162800"/>
    </source>
</evidence>
<dbReference type="Proteomes" id="UP001162800">
    <property type="component" value="Chromosome"/>
</dbReference>
<gene>
    <name evidence="2" type="ORF">M9799_13795</name>
</gene>
<evidence type="ECO:0000256" key="1">
    <source>
        <dbReference type="SAM" id="SignalP"/>
    </source>
</evidence>
<name>A0ABY6G7X2_9BURK</name>
<evidence type="ECO:0000313" key="2">
    <source>
        <dbReference type="EMBL" id="UYG51151.1"/>
    </source>
</evidence>
<reference evidence="2" key="1">
    <citation type="submission" date="2022-09" db="EMBL/GenBank/DDBJ databases">
        <title>The complete genome of Acidovorax sp. 5MLIR.</title>
        <authorList>
            <person name="Liu L."/>
            <person name="Yue J."/>
            <person name="Yang F."/>
            <person name="Yuan J."/>
            <person name="Li L."/>
        </authorList>
    </citation>
    <scope>NUCLEOTIDE SEQUENCE</scope>
    <source>
        <strain evidence="2">5MLIR</strain>
    </source>
</reference>
<proteinExistence type="predicted"/>
<keyword evidence="3" id="KW-1185">Reference proteome</keyword>